<evidence type="ECO:0000313" key="9">
    <source>
        <dbReference type="EMBL" id="RGO33966.1"/>
    </source>
</evidence>
<dbReference type="InterPro" id="IPR002104">
    <property type="entry name" value="Integrase_catalytic"/>
</dbReference>
<dbReference type="InterPro" id="IPR013762">
    <property type="entry name" value="Integrase-like_cat_sf"/>
</dbReference>
<accession>A0A3E5GGJ2</accession>
<dbReference type="Gene3D" id="1.10.443.10">
    <property type="entry name" value="Intergrase catalytic core"/>
    <property type="match status" value="1"/>
</dbReference>
<dbReference type="GO" id="GO:0003677">
    <property type="term" value="F:DNA binding"/>
    <property type="evidence" value="ECO:0007669"/>
    <property type="project" value="UniProtKB-UniRule"/>
</dbReference>
<evidence type="ECO:0000256" key="4">
    <source>
        <dbReference type="ARBA" id="ARBA00023125"/>
    </source>
</evidence>
<dbReference type="GO" id="GO:0015074">
    <property type="term" value="P:DNA integration"/>
    <property type="evidence" value="ECO:0007669"/>
    <property type="project" value="UniProtKB-KW"/>
</dbReference>
<feature type="domain" description="Tyr recombinase" evidence="7">
    <location>
        <begin position="106"/>
        <end position="296"/>
    </location>
</feature>
<protein>
    <submittedName>
        <fullName evidence="9">Recombinase XerC</fullName>
    </submittedName>
</protein>
<dbReference type="InterPro" id="IPR004107">
    <property type="entry name" value="Integrase_SAM-like_N"/>
</dbReference>
<dbReference type="InterPro" id="IPR044068">
    <property type="entry name" value="CB"/>
</dbReference>
<keyword evidence="4 6" id="KW-0238">DNA-binding</keyword>
<reference evidence="9 10" key="1">
    <citation type="submission" date="2018-08" db="EMBL/GenBank/DDBJ databases">
        <title>A genome reference for cultivated species of the human gut microbiota.</title>
        <authorList>
            <person name="Zou Y."/>
            <person name="Xue W."/>
            <person name="Luo G."/>
        </authorList>
    </citation>
    <scope>NUCLEOTIDE SEQUENCE [LARGE SCALE GENOMIC DNA]</scope>
    <source>
        <strain evidence="9 10">OM02-16</strain>
    </source>
</reference>
<dbReference type="InterPro" id="IPR050090">
    <property type="entry name" value="Tyrosine_recombinase_XerCD"/>
</dbReference>
<comment type="function">
    <text evidence="1">Site-specific tyrosine recombinase, which acts by catalyzing the cutting and rejoining of the recombining DNA molecules.</text>
</comment>
<feature type="domain" description="Core-binding (CB)" evidence="8">
    <location>
        <begin position="2"/>
        <end position="84"/>
    </location>
</feature>
<evidence type="ECO:0000256" key="6">
    <source>
        <dbReference type="PROSITE-ProRule" id="PRU01248"/>
    </source>
</evidence>
<keyword evidence="5" id="KW-0233">DNA recombination</keyword>
<dbReference type="PANTHER" id="PTHR30349:SF81">
    <property type="entry name" value="TYROSINE RECOMBINASE XERC"/>
    <property type="match status" value="1"/>
</dbReference>
<name>A0A3E5GGJ2_9FIRM</name>
<dbReference type="EMBL" id="QSVN01000003">
    <property type="protein sequence ID" value="RGO33966.1"/>
    <property type="molecule type" value="Genomic_DNA"/>
</dbReference>
<evidence type="ECO:0000256" key="1">
    <source>
        <dbReference type="ARBA" id="ARBA00003283"/>
    </source>
</evidence>
<sequence>MNNLQITIENYLEYCRIQKRLDSKTLKAYRIDLRQFSEQIWIIEASELTVPLLETYIAKLHQQYAPKTVKRKIASLKALFHHLEYKEIILHNPFAKLQLRFREPIILPKTIPLPTIEVLINTIYEQYYNASSNYRKKASLRDIAVIELLFATGIRISELCTIPYQNIDLQNNIIIINGKGAKERLIHICNEHVISILIKYYSKFGTAIHSCGYFFVNNIGNPLSDQSVRNMINRYCHLAGIRQHITPHMFRHSFATLLLEQNVDIRYIQTMLGHSSINVTEIYTHVTMTKQKDILKAKHPRKSLNIINQL</sequence>
<dbReference type="Proteomes" id="UP000261285">
    <property type="component" value="Unassembled WGS sequence"/>
</dbReference>
<dbReference type="RefSeq" id="WP_117597667.1">
    <property type="nucleotide sequence ID" value="NZ_CABMEZ010000003.1"/>
</dbReference>
<evidence type="ECO:0000259" key="7">
    <source>
        <dbReference type="PROSITE" id="PS51898"/>
    </source>
</evidence>
<dbReference type="PROSITE" id="PS51898">
    <property type="entry name" value="TYR_RECOMBINASE"/>
    <property type="match status" value="1"/>
</dbReference>
<evidence type="ECO:0000259" key="8">
    <source>
        <dbReference type="PROSITE" id="PS51900"/>
    </source>
</evidence>
<dbReference type="Pfam" id="PF00589">
    <property type="entry name" value="Phage_integrase"/>
    <property type="match status" value="1"/>
</dbReference>
<dbReference type="Gene3D" id="1.10.150.130">
    <property type="match status" value="1"/>
</dbReference>
<dbReference type="SUPFAM" id="SSF56349">
    <property type="entry name" value="DNA breaking-rejoining enzymes"/>
    <property type="match status" value="1"/>
</dbReference>
<dbReference type="AlphaFoldDB" id="A0A3E5GGJ2"/>
<dbReference type="InterPro" id="IPR010998">
    <property type="entry name" value="Integrase_recombinase_N"/>
</dbReference>
<evidence type="ECO:0000256" key="3">
    <source>
        <dbReference type="ARBA" id="ARBA00022908"/>
    </source>
</evidence>
<proteinExistence type="inferred from homology"/>
<evidence type="ECO:0000256" key="2">
    <source>
        <dbReference type="ARBA" id="ARBA00008857"/>
    </source>
</evidence>
<comment type="caution">
    <text evidence="9">The sequence shown here is derived from an EMBL/GenBank/DDBJ whole genome shotgun (WGS) entry which is preliminary data.</text>
</comment>
<keyword evidence="3" id="KW-0229">DNA integration</keyword>
<dbReference type="GO" id="GO:0006310">
    <property type="term" value="P:DNA recombination"/>
    <property type="evidence" value="ECO:0007669"/>
    <property type="project" value="UniProtKB-KW"/>
</dbReference>
<comment type="similarity">
    <text evidence="2">Belongs to the 'phage' integrase family.</text>
</comment>
<gene>
    <name evidence="9" type="ORF">DXB16_05140</name>
</gene>
<dbReference type="PROSITE" id="PS51900">
    <property type="entry name" value="CB"/>
    <property type="match status" value="1"/>
</dbReference>
<dbReference type="Pfam" id="PF02899">
    <property type="entry name" value="Phage_int_SAM_1"/>
    <property type="match status" value="1"/>
</dbReference>
<organism evidence="9 10">
    <name type="scientific">Dorea longicatena</name>
    <dbReference type="NCBI Taxonomy" id="88431"/>
    <lineage>
        <taxon>Bacteria</taxon>
        <taxon>Bacillati</taxon>
        <taxon>Bacillota</taxon>
        <taxon>Clostridia</taxon>
        <taxon>Lachnospirales</taxon>
        <taxon>Lachnospiraceae</taxon>
        <taxon>Dorea</taxon>
    </lineage>
</organism>
<evidence type="ECO:0000313" key="10">
    <source>
        <dbReference type="Proteomes" id="UP000261285"/>
    </source>
</evidence>
<evidence type="ECO:0000256" key="5">
    <source>
        <dbReference type="ARBA" id="ARBA00023172"/>
    </source>
</evidence>
<dbReference type="PANTHER" id="PTHR30349">
    <property type="entry name" value="PHAGE INTEGRASE-RELATED"/>
    <property type="match status" value="1"/>
</dbReference>
<dbReference type="InterPro" id="IPR011010">
    <property type="entry name" value="DNA_brk_join_enz"/>
</dbReference>